<organism evidence="2 3">
    <name type="scientific">Escallonia rubra</name>
    <dbReference type="NCBI Taxonomy" id="112253"/>
    <lineage>
        <taxon>Eukaryota</taxon>
        <taxon>Viridiplantae</taxon>
        <taxon>Streptophyta</taxon>
        <taxon>Embryophyta</taxon>
        <taxon>Tracheophyta</taxon>
        <taxon>Spermatophyta</taxon>
        <taxon>Magnoliopsida</taxon>
        <taxon>eudicotyledons</taxon>
        <taxon>Gunneridae</taxon>
        <taxon>Pentapetalae</taxon>
        <taxon>asterids</taxon>
        <taxon>campanulids</taxon>
        <taxon>Escalloniales</taxon>
        <taxon>Escalloniaceae</taxon>
        <taxon>Escallonia</taxon>
    </lineage>
</organism>
<dbReference type="InterPro" id="IPR011051">
    <property type="entry name" value="RmlC_Cupin_sf"/>
</dbReference>
<dbReference type="Gene3D" id="2.60.120.10">
    <property type="entry name" value="Jelly Rolls"/>
    <property type="match status" value="1"/>
</dbReference>
<comment type="caution">
    <text evidence="2">The sequence shown here is derived from an EMBL/GenBank/DDBJ whole genome shotgun (WGS) entry which is preliminary data.</text>
</comment>
<dbReference type="GO" id="GO:0005802">
    <property type="term" value="C:trans-Golgi network"/>
    <property type="evidence" value="ECO:0007669"/>
    <property type="project" value="TreeGrafter"/>
</dbReference>
<sequence>MANPRRNSHSNHLQLPISDNSSSQFQGQNLTTTFSSLKLFLKKPHAFPFLLSVFLFLTWVSLRLQHSPNLSSFSPPSHRKWKLTATDEEQDRKANLVRFPSYDHPSPIVKDKRGWLLDPVSIALDAAISGGALSCASVHVGEIRPGGMRGNHRHYTCNETFLIWGANTKFRLENNAIGVGYAEVTIGADEVAVAASPSGTAHALLNVDPVRTTFFLGCQDSVINYNSSTSDFNVWNDL</sequence>
<evidence type="ECO:0000313" key="2">
    <source>
        <dbReference type="EMBL" id="KAK2970619.1"/>
    </source>
</evidence>
<dbReference type="PANTHER" id="PTHR37742:SF1">
    <property type="entry name" value="OS01G0810200 PROTEIN"/>
    <property type="match status" value="1"/>
</dbReference>
<name>A0AA88U4A0_9ASTE</name>
<proteinExistence type="predicted"/>
<evidence type="ECO:0000256" key="1">
    <source>
        <dbReference type="SAM" id="MobiDB-lite"/>
    </source>
</evidence>
<gene>
    <name evidence="2" type="ORF">RJ640_023991</name>
</gene>
<dbReference type="Proteomes" id="UP001187471">
    <property type="component" value="Unassembled WGS sequence"/>
</dbReference>
<accession>A0AA88U4A0</accession>
<dbReference type="InterPro" id="IPR014710">
    <property type="entry name" value="RmlC-like_jellyroll"/>
</dbReference>
<dbReference type="SUPFAM" id="SSF51182">
    <property type="entry name" value="RmlC-like cupins"/>
    <property type="match status" value="1"/>
</dbReference>
<dbReference type="PANTHER" id="PTHR37742">
    <property type="entry name" value="OS01G0810200 PROTEIN"/>
    <property type="match status" value="1"/>
</dbReference>
<dbReference type="EMBL" id="JAVXUO010002682">
    <property type="protein sequence ID" value="KAK2970619.1"/>
    <property type="molecule type" value="Genomic_DNA"/>
</dbReference>
<evidence type="ECO:0000313" key="3">
    <source>
        <dbReference type="Proteomes" id="UP001187471"/>
    </source>
</evidence>
<feature type="compositionally biased region" description="Polar residues" evidence="1">
    <location>
        <begin position="10"/>
        <end position="24"/>
    </location>
</feature>
<dbReference type="AlphaFoldDB" id="A0AA88U4A0"/>
<feature type="region of interest" description="Disordered" evidence="1">
    <location>
        <begin position="1"/>
        <end position="24"/>
    </location>
</feature>
<dbReference type="GO" id="GO:0005768">
    <property type="term" value="C:endosome"/>
    <property type="evidence" value="ECO:0007669"/>
    <property type="project" value="TreeGrafter"/>
</dbReference>
<reference evidence="2" key="1">
    <citation type="submission" date="2022-12" db="EMBL/GenBank/DDBJ databases">
        <title>Draft genome assemblies for two species of Escallonia (Escalloniales).</title>
        <authorList>
            <person name="Chanderbali A."/>
            <person name="Dervinis C."/>
            <person name="Anghel I."/>
            <person name="Soltis D."/>
            <person name="Soltis P."/>
            <person name="Zapata F."/>
        </authorList>
    </citation>
    <scope>NUCLEOTIDE SEQUENCE</scope>
    <source>
        <strain evidence="2">UCBG92.1500</strain>
        <tissue evidence="2">Leaf</tissue>
    </source>
</reference>
<protein>
    <submittedName>
        <fullName evidence="2">Uncharacterized protein</fullName>
    </submittedName>
</protein>
<keyword evidence="3" id="KW-1185">Reference proteome</keyword>